<dbReference type="AlphaFoldDB" id="A0A1N7LGG0"/>
<accession>A0A1N7LGG0</accession>
<dbReference type="Gene3D" id="1.10.1070.20">
    <property type="match status" value="1"/>
</dbReference>
<name>A0A1N7LGG0_9RHOB</name>
<dbReference type="RefSeq" id="WP_076446422.1">
    <property type="nucleotide sequence ID" value="NZ_FTOQ01000002.1"/>
</dbReference>
<evidence type="ECO:0000313" key="7">
    <source>
        <dbReference type="Proteomes" id="UP000186684"/>
    </source>
</evidence>
<sequence length="409" mass="44873">MPDVSILNVLLYGQKIGTLTYLGGEKTVFAFTDDYISDPNRPTLSLSFKDQLGDLITDHRSFKIKLMPFFSNLLPEGHLRTYLAEKADLHPTREFFLMWVLGRDLPGAVTVEPADGEAWPPVDDSELTPEEQAQAHDDILRFSLAGVQLKFSAISDASGGLTIPASGVGGDWIVKLPSQEFQGVPENEFSMMSLARMVGISVPAIDLVNVADIGNLPSGVDRLGQHAFIIERFDRTEGGSVHIEDFAQVFGVFAEDKYKKASLANIANVVATESEGQDTAELIRRLVFNTLIGNGDMHLKNWSLIYPDGHTARLAPAYDFVSTIPYIPGDQFALNYSRTRTFAGLIKDELEHLAAKAALPQKLVLDTAKETVALFLEKWSSEKANLPMSADVVEAIDAHLQTLPIVKDA</sequence>
<evidence type="ECO:0000256" key="1">
    <source>
        <dbReference type="ARBA" id="ARBA00010164"/>
    </source>
</evidence>
<evidence type="ECO:0000313" key="6">
    <source>
        <dbReference type="EMBL" id="SIS72905.1"/>
    </source>
</evidence>
<dbReference type="Pfam" id="PF13657">
    <property type="entry name" value="Couple_hipA"/>
    <property type="match status" value="1"/>
</dbReference>
<dbReference type="STRING" id="633194.SAMN05421759_102683"/>
<keyword evidence="7" id="KW-1185">Reference proteome</keyword>
<evidence type="ECO:0000256" key="3">
    <source>
        <dbReference type="ARBA" id="ARBA00022777"/>
    </source>
</evidence>
<comment type="similarity">
    <text evidence="1">Belongs to the HipA Ser/Thr kinase family.</text>
</comment>
<dbReference type="PANTHER" id="PTHR37419">
    <property type="entry name" value="SERINE/THREONINE-PROTEIN KINASE TOXIN HIPA"/>
    <property type="match status" value="1"/>
</dbReference>
<evidence type="ECO:0000259" key="5">
    <source>
        <dbReference type="Pfam" id="PF13657"/>
    </source>
</evidence>
<evidence type="ECO:0000259" key="4">
    <source>
        <dbReference type="Pfam" id="PF07804"/>
    </source>
</evidence>
<dbReference type="Proteomes" id="UP000186684">
    <property type="component" value="Unassembled WGS sequence"/>
</dbReference>
<keyword evidence="2" id="KW-0808">Transferase</keyword>
<dbReference type="EMBL" id="FTOQ01000002">
    <property type="protein sequence ID" value="SIS72905.1"/>
    <property type="molecule type" value="Genomic_DNA"/>
</dbReference>
<dbReference type="Pfam" id="PF07804">
    <property type="entry name" value="HipA_C"/>
    <property type="match status" value="1"/>
</dbReference>
<dbReference type="GO" id="GO:0005829">
    <property type="term" value="C:cytosol"/>
    <property type="evidence" value="ECO:0007669"/>
    <property type="project" value="TreeGrafter"/>
</dbReference>
<proteinExistence type="inferred from homology"/>
<dbReference type="PANTHER" id="PTHR37419:SF1">
    <property type="entry name" value="SERINE_THREONINE-PROTEIN KINASE TOXIN HIPA"/>
    <property type="match status" value="1"/>
</dbReference>
<feature type="domain" description="HipA-like C-terminal" evidence="4">
    <location>
        <begin position="142"/>
        <end position="379"/>
    </location>
</feature>
<dbReference type="GO" id="GO:0004674">
    <property type="term" value="F:protein serine/threonine kinase activity"/>
    <property type="evidence" value="ECO:0007669"/>
    <property type="project" value="TreeGrafter"/>
</dbReference>
<gene>
    <name evidence="6" type="ORF">SAMN05421759_102683</name>
</gene>
<reference evidence="7" key="1">
    <citation type="submission" date="2017-01" db="EMBL/GenBank/DDBJ databases">
        <authorList>
            <person name="Varghese N."/>
            <person name="Submissions S."/>
        </authorList>
    </citation>
    <scope>NUCLEOTIDE SEQUENCE [LARGE SCALE GENOMIC DNA]</scope>
    <source>
        <strain evidence="7">DSM 29430</strain>
    </source>
</reference>
<keyword evidence="3 6" id="KW-0418">Kinase</keyword>
<evidence type="ECO:0000256" key="2">
    <source>
        <dbReference type="ARBA" id="ARBA00022679"/>
    </source>
</evidence>
<feature type="domain" description="HipA N-terminal subdomain 1" evidence="5">
    <location>
        <begin position="7"/>
        <end position="111"/>
    </location>
</feature>
<organism evidence="6 7">
    <name type="scientific">Roseivivax lentus</name>
    <dbReference type="NCBI Taxonomy" id="633194"/>
    <lineage>
        <taxon>Bacteria</taxon>
        <taxon>Pseudomonadati</taxon>
        <taxon>Pseudomonadota</taxon>
        <taxon>Alphaproteobacteria</taxon>
        <taxon>Rhodobacterales</taxon>
        <taxon>Roseobacteraceae</taxon>
        <taxon>Roseivivax</taxon>
    </lineage>
</organism>
<dbReference type="OrthoDB" id="9805913at2"/>
<dbReference type="InterPro" id="IPR017508">
    <property type="entry name" value="HipA_N1"/>
</dbReference>
<dbReference type="InterPro" id="IPR012893">
    <property type="entry name" value="HipA-like_C"/>
</dbReference>
<protein>
    <submittedName>
        <fullName evidence="6">Serine/threonine-protein kinase HipA</fullName>
    </submittedName>
</protein>
<dbReference type="InterPro" id="IPR052028">
    <property type="entry name" value="HipA_Ser/Thr_kinase"/>
</dbReference>
<dbReference type="NCBIfam" id="TIGR03071">
    <property type="entry name" value="couple_hipA"/>
    <property type="match status" value="1"/>
</dbReference>